<organism evidence="6 7">
    <name type="scientific">Halospina denitrificans</name>
    <dbReference type="NCBI Taxonomy" id="332522"/>
    <lineage>
        <taxon>Bacteria</taxon>
        <taxon>Pseudomonadati</taxon>
        <taxon>Pseudomonadota</taxon>
        <taxon>Gammaproteobacteria</taxon>
        <taxon>Halospina</taxon>
    </lineage>
</organism>
<dbReference type="Pfam" id="PF03740">
    <property type="entry name" value="PdxJ"/>
    <property type="match status" value="1"/>
</dbReference>
<dbReference type="PANTHER" id="PTHR30456:SF0">
    <property type="entry name" value="PYRIDOXINE 5'-PHOSPHATE SYNTHASE"/>
    <property type="match status" value="1"/>
</dbReference>
<comment type="subcellular location">
    <subcellularLocation>
        <location evidence="4">Cytoplasm</location>
    </subcellularLocation>
</comment>
<dbReference type="NCBIfam" id="NF003623">
    <property type="entry name" value="PRK05265.1-1"/>
    <property type="match status" value="1"/>
</dbReference>
<evidence type="ECO:0000256" key="2">
    <source>
        <dbReference type="ARBA" id="ARBA00022679"/>
    </source>
</evidence>
<feature type="binding site" evidence="4">
    <location>
        <position position="17"/>
    </location>
    <ligand>
        <name>3-amino-2-oxopropyl phosphate</name>
        <dbReference type="ChEBI" id="CHEBI:57279"/>
    </ligand>
</feature>
<reference evidence="6 7" key="1">
    <citation type="submission" date="2019-03" db="EMBL/GenBank/DDBJ databases">
        <title>Genomic Encyclopedia of Type Strains, Phase IV (KMG-IV): sequencing the most valuable type-strain genomes for metagenomic binning, comparative biology and taxonomic classification.</title>
        <authorList>
            <person name="Goeker M."/>
        </authorList>
    </citation>
    <scope>NUCLEOTIDE SEQUENCE [LARGE SCALE GENOMIC DNA]</scope>
    <source>
        <strain evidence="6 7">DSM 15505</strain>
    </source>
</reference>
<dbReference type="NCBIfam" id="TIGR00559">
    <property type="entry name" value="pdxJ"/>
    <property type="match status" value="1"/>
</dbReference>
<dbReference type="GO" id="GO:0005829">
    <property type="term" value="C:cytosol"/>
    <property type="evidence" value="ECO:0007669"/>
    <property type="project" value="TreeGrafter"/>
</dbReference>
<dbReference type="InterPro" id="IPR013785">
    <property type="entry name" value="Aldolase_TIM"/>
</dbReference>
<evidence type="ECO:0000256" key="3">
    <source>
        <dbReference type="ARBA" id="ARBA00023096"/>
    </source>
</evidence>
<proteinExistence type="inferred from homology"/>
<feature type="binding site" evidence="4">
    <location>
        <position position="110"/>
    </location>
    <ligand>
        <name>1-deoxy-D-xylulose 5-phosphate</name>
        <dbReference type="ChEBI" id="CHEBI:57792"/>
    </ligand>
</feature>
<dbReference type="RefSeq" id="WP_133736727.1">
    <property type="nucleotide sequence ID" value="NZ_SOAX01000006.1"/>
</dbReference>
<keyword evidence="2 4" id="KW-0808">Transferase</keyword>
<feature type="active site" description="Proton donor" evidence="4">
    <location>
        <position position="201"/>
    </location>
</feature>
<dbReference type="NCBIfam" id="NF003625">
    <property type="entry name" value="PRK05265.1-3"/>
    <property type="match status" value="1"/>
</dbReference>
<dbReference type="HAMAP" id="MF_00279">
    <property type="entry name" value="PdxJ"/>
    <property type="match status" value="1"/>
</dbReference>
<dbReference type="SUPFAM" id="SSF63892">
    <property type="entry name" value="Pyridoxine 5'-phosphate synthase"/>
    <property type="match status" value="1"/>
</dbReference>
<dbReference type="InterPro" id="IPR004569">
    <property type="entry name" value="PyrdxlP_synth_PdxJ"/>
</dbReference>
<feature type="binding site" evidence="4">
    <location>
        <position position="202"/>
    </location>
    <ligand>
        <name>3-amino-2-oxopropyl phosphate</name>
        <dbReference type="ChEBI" id="CHEBI:57279"/>
    </ligand>
</feature>
<keyword evidence="1 4" id="KW-0963">Cytoplasm</keyword>
<feature type="active site" description="Proton acceptor" evidence="4">
    <location>
        <position position="80"/>
    </location>
</feature>
<dbReference type="CDD" id="cd00003">
    <property type="entry name" value="PNPsynthase"/>
    <property type="match status" value="1"/>
</dbReference>
<feature type="binding site" evidence="4">
    <location>
        <position position="60"/>
    </location>
    <ligand>
        <name>1-deoxy-D-xylulose 5-phosphate</name>
        <dbReference type="ChEBI" id="CHEBI:57792"/>
    </ligand>
</feature>
<dbReference type="EC" id="2.6.99.2" evidence="4 5"/>
<evidence type="ECO:0000256" key="5">
    <source>
        <dbReference type="NCBIfam" id="TIGR00559"/>
    </source>
</evidence>
<dbReference type="InterPro" id="IPR036130">
    <property type="entry name" value="Pyridoxine-5'_phos_synth"/>
</dbReference>
<feature type="active site" description="Proton acceptor" evidence="4">
    <location>
        <position position="53"/>
    </location>
</feature>
<dbReference type="GO" id="GO:0008615">
    <property type="term" value="P:pyridoxine biosynthetic process"/>
    <property type="evidence" value="ECO:0007669"/>
    <property type="project" value="UniProtKB-UniRule"/>
</dbReference>
<evidence type="ECO:0000256" key="1">
    <source>
        <dbReference type="ARBA" id="ARBA00022490"/>
    </source>
</evidence>
<dbReference type="GO" id="GO:0033856">
    <property type="term" value="F:pyridoxine 5'-phosphate synthase activity"/>
    <property type="evidence" value="ECO:0007669"/>
    <property type="project" value="UniProtKB-UniRule"/>
</dbReference>
<feature type="binding site" evidence="4">
    <location>
        <begin position="223"/>
        <end position="224"/>
    </location>
    <ligand>
        <name>3-amino-2-oxopropyl phosphate</name>
        <dbReference type="ChEBI" id="CHEBI:57279"/>
    </ligand>
</feature>
<dbReference type="AlphaFoldDB" id="A0A4R7JKJ8"/>
<dbReference type="FunFam" id="3.20.20.70:FF:000042">
    <property type="entry name" value="Pyridoxine 5'-phosphate synthase"/>
    <property type="match status" value="1"/>
</dbReference>
<feature type="binding site" evidence="4">
    <location>
        <begin position="19"/>
        <end position="20"/>
    </location>
    <ligand>
        <name>1-deoxy-D-xylulose 5-phosphate</name>
        <dbReference type="ChEBI" id="CHEBI:57792"/>
    </ligand>
</feature>
<sequence>MTETTQFRPRGVLLGVNIDHVATLRQARGTRYPDPVQAALLAEEAGADGITVHPREDRRHIQDRDVHLLRETLLTRMNLEMAVTDRMLAFAEQVRPEHCCFVPEKREELTTEGGLDVAGQRERVADACRRMAELGSEVSLFIDPEPEQIDAAAACGAPAIELHTGEYALAANEQSRKRELVRLSDCTAYATSLGLVVNGGHGLHYHNTAEVAAIPGMNELNIGHAIIARALMTGLKESVGEMRNLIDRATRR</sequence>
<keyword evidence="3 4" id="KW-0664">Pyridoxine biosynthesis</keyword>
<dbReference type="PANTHER" id="PTHR30456">
    <property type="entry name" value="PYRIDOXINE 5'-PHOSPHATE SYNTHASE"/>
    <property type="match status" value="1"/>
</dbReference>
<dbReference type="EMBL" id="SOAX01000006">
    <property type="protein sequence ID" value="TDT38510.1"/>
    <property type="molecule type" value="Genomic_DNA"/>
</dbReference>
<dbReference type="Gene3D" id="3.20.20.70">
    <property type="entry name" value="Aldolase class I"/>
    <property type="match status" value="1"/>
</dbReference>
<dbReference type="Proteomes" id="UP000295830">
    <property type="component" value="Unassembled WGS sequence"/>
</dbReference>
<comment type="function">
    <text evidence="4">Catalyzes the complicated ring closure reaction between the two acyclic compounds 1-deoxy-D-xylulose-5-phosphate (DXP) and 3-amino-2-oxopropyl phosphate (1-amino-acetone-3-phosphate or AAP) to form pyridoxine 5'-phosphate (PNP) and inorganic phosphate.</text>
</comment>
<protein>
    <recommendedName>
        <fullName evidence="4 5">Pyridoxine 5'-phosphate synthase</fullName>
        <shortName evidence="4">PNP synthase</shortName>
        <ecNumber evidence="4 5">2.6.99.2</ecNumber>
    </recommendedName>
</protein>
<evidence type="ECO:0000256" key="4">
    <source>
        <dbReference type="HAMAP-Rule" id="MF_00279"/>
    </source>
</evidence>
<keyword evidence="7" id="KW-1185">Reference proteome</keyword>
<dbReference type="NCBIfam" id="NF003627">
    <property type="entry name" value="PRK05265.1-5"/>
    <property type="match status" value="1"/>
</dbReference>
<comment type="pathway">
    <text evidence="4">Cofactor biosynthesis; pyridoxine 5'-phosphate biosynthesis; pyridoxine 5'-phosphate from D-erythrose 4-phosphate: step 5/5.</text>
</comment>
<feature type="binding site" evidence="4">
    <location>
        <position position="55"/>
    </location>
    <ligand>
        <name>1-deoxy-D-xylulose 5-phosphate</name>
        <dbReference type="ChEBI" id="CHEBI:57792"/>
    </ligand>
</feature>
<accession>A0A4R7JKJ8</accession>
<dbReference type="OrthoDB" id="9806590at2"/>
<feature type="site" description="Transition state stabilizer" evidence="4">
    <location>
        <position position="161"/>
    </location>
</feature>
<feature type="binding site" evidence="4">
    <location>
        <position position="28"/>
    </location>
    <ligand>
        <name>3-amino-2-oxopropyl phosphate</name>
        <dbReference type="ChEBI" id="CHEBI:57279"/>
    </ligand>
</feature>
<gene>
    <name evidence="4" type="primary">pdxJ</name>
    <name evidence="6" type="ORF">DES49_2487</name>
</gene>
<evidence type="ECO:0000313" key="6">
    <source>
        <dbReference type="EMBL" id="TDT38510.1"/>
    </source>
</evidence>
<name>A0A4R7JKJ8_9GAMM</name>
<comment type="catalytic activity">
    <reaction evidence="4">
        <text>3-amino-2-oxopropyl phosphate + 1-deoxy-D-xylulose 5-phosphate = pyridoxine 5'-phosphate + phosphate + 2 H2O + H(+)</text>
        <dbReference type="Rhea" id="RHEA:15265"/>
        <dbReference type="ChEBI" id="CHEBI:15377"/>
        <dbReference type="ChEBI" id="CHEBI:15378"/>
        <dbReference type="ChEBI" id="CHEBI:43474"/>
        <dbReference type="ChEBI" id="CHEBI:57279"/>
        <dbReference type="ChEBI" id="CHEBI:57792"/>
        <dbReference type="ChEBI" id="CHEBI:58589"/>
        <dbReference type="EC" id="2.6.99.2"/>
    </reaction>
</comment>
<dbReference type="UniPathway" id="UPA00244">
    <property type="reaction ID" value="UER00313"/>
</dbReference>
<comment type="similarity">
    <text evidence="4">Belongs to the PNP synthase family.</text>
</comment>
<evidence type="ECO:0000313" key="7">
    <source>
        <dbReference type="Proteomes" id="UP000295830"/>
    </source>
</evidence>
<comment type="caution">
    <text evidence="6">The sequence shown here is derived from an EMBL/GenBank/DDBJ whole genome shotgun (WGS) entry which is preliminary data.</text>
</comment>
<comment type="subunit">
    <text evidence="4">Homooctamer; tetramer of dimers.</text>
</comment>